<evidence type="ECO:0000313" key="3">
    <source>
        <dbReference type="Proteomes" id="UP000577956"/>
    </source>
</evidence>
<comment type="caution">
    <text evidence="2">The sequence shown here is derived from an EMBL/GenBank/DDBJ whole genome shotgun (WGS) entry which is preliminary data.</text>
</comment>
<organism evidence="2 3">
    <name type="scientific">Cellulomonas oligotrophica</name>
    <dbReference type="NCBI Taxonomy" id="931536"/>
    <lineage>
        <taxon>Bacteria</taxon>
        <taxon>Bacillati</taxon>
        <taxon>Actinomycetota</taxon>
        <taxon>Actinomycetes</taxon>
        <taxon>Micrococcales</taxon>
        <taxon>Cellulomonadaceae</taxon>
        <taxon>Cellulomonas</taxon>
    </lineage>
</organism>
<evidence type="ECO:0000313" key="2">
    <source>
        <dbReference type="EMBL" id="NYD87219.1"/>
    </source>
</evidence>
<sequence>MPVVGWANWGADGVVVWETGPEGIRLWGTPSGIAQEMRLLLQDAERSASS</sequence>
<dbReference type="EMBL" id="BONN01000011">
    <property type="protein sequence ID" value="GIG34001.1"/>
    <property type="molecule type" value="Genomic_DNA"/>
</dbReference>
<keyword evidence="4" id="KW-1185">Reference proteome</keyword>
<dbReference type="RefSeq" id="WP_170209130.1">
    <property type="nucleotide sequence ID" value="NZ_BAABFI010000009.1"/>
</dbReference>
<name>A0A7Y9FH37_9CELL</name>
<evidence type="ECO:0000313" key="1">
    <source>
        <dbReference type="EMBL" id="GIG34001.1"/>
    </source>
</evidence>
<evidence type="ECO:0000313" key="4">
    <source>
        <dbReference type="Proteomes" id="UP000618382"/>
    </source>
</evidence>
<protein>
    <submittedName>
        <fullName evidence="2">Uncharacterized protein</fullName>
    </submittedName>
</protein>
<accession>A0A7Y9FH37</accession>
<dbReference type="EMBL" id="JACCBK010000001">
    <property type="protein sequence ID" value="NYD87219.1"/>
    <property type="molecule type" value="Genomic_DNA"/>
</dbReference>
<gene>
    <name evidence="2" type="ORF">BKA21_002768</name>
    <name evidence="1" type="ORF">Col01nite_31600</name>
</gene>
<proteinExistence type="predicted"/>
<dbReference type="AlphaFoldDB" id="A0A7Y9FH37"/>
<reference evidence="1 4" key="2">
    <citation type="submission" date="2021-01" db="EMBL/GenBank/DDBJ databases">
        <title>Whole genome shotgun sequence of Cellulomonas oligotrophica NBRC 109435.</title>
        <authorList>
            <person name="Komaki H."/>
            <person name="Tamura T."/>
        </authorList>
    </citation>
    <scope>NUCLEOTIDE SEQUENCE [LARGE SCALE GENOMIC DNA]</scope>
    <source>
        <strain evidence="1 4">NBRC 109435</strain>
    </source>
</reference>
<dbReference type="Proteomes" id="UP000618382">
    <property type="component" value="Unassembled WGS sequence"/>
</dbReference>
<reference evidence="2 3" key="1">
    <citation type="submission" date="2020-07" db="EMBL/GenBank/DDBJ databases">
        <title>Sequencing the genomes of 1000 actinobacteria strains.</title>
        <authorList>
            <person name="Klenk H.-P."/>
        </authorList>
    </citation>
    <scope>NUCLEOTIDE SEQUENCE [LARGE SCALE GENOMIC DNA]</scope>
    <source>
        <strain evidence="2 3">DSM 24482</strain>
    </source>
</reference>
<dbReference type="Proteomes" id="UP000577956">
    <property type="component" value="Unassembled WGS sequence"/>
</dbReference>